<dbReference type="PANTHER" id="PTHR22950">
    <property type="entry name" value="AMINO ACID TRANSPORTER"/>
    <property type="match status" value="1"/>
</dbReference>
<feature type="domain" description="Amino acid transporter transmembrane" evidence="6">
    <location>
        <begin position="30"/>
        <end position="178"/>
    </location>
</feature>
<name>A0A146K423_9EUKA</name>
<keyword evidence="4 5" id="KW-0472">Membrane</keyword>
<keyword evidence="2 5" id="KW-0812">Transmembrane</keyword>
<comment type="subcellular location">
    <subcellularLocation>
        <location evidence="1">Membrane</location>
        <topology evidence="1">Multi-pass membrane protein</topology>
    </subcellularLocation>
</comment>
<feature type="transmembrane region" description="Helical" evidence="5">
    <location>
        <begin position="99"/>
        <end position="121"/>
    </location>
</feature>
<sequence>EPLLLEEQQNQNIIDEYCQVQQKMKPYSYFSNYANSVLGTTVLINPFILRNFGYVQGIILAILGFGLTLINTILIKYVADKLKVYQYKQIVLRLFNKNLANISGVCQILFAFGTVVSFSNIIKATLIFIPSEALFDSGDLYKDLALFCILFVIIMPLCYLKNLDLLKFNSLVNIFAMCVLV</sequence>
<organism evidence="7">
    <name type="scientific">Trepomonas sp. PC1</name>
    <dbReference type="NCBI Taxonomy" id="1076344"/>
    <lineage>
        <taxon>Eukaryota</taxon>
        <taxon>Metamonada</taxon>
        <taxon>Diplomonadida</taxon>
        <taxon>Hexamitidae</taxon>
        <taxon>Hexamitinae</taxon>
        <taxon>Trepomonas</taxon>
    </lineage>
</organism>
<reference evidence="7" key="1">
    <citation type="submission" date="2015-07" db="EMBL/GenBank/DDBJ databases">
        <title>Adaptation to a free-living lifestyle via gene acquisitions in the diplomonad Trepomonas sp. PC1.</title>
        <authorList>
            <person name="Xu F."/>
            <person name="Jerlstrom-Hultqvist J."/>
            <person name="Kolisko M."/>
            <person name="Simpson A.G.B."/>
            <person name="Roger A.J."/>
            <person name="Svard S.G."/>
            <person name="Andersson J.O."/>
        </authorList>
    </citation>
    <scope>NUCLEOTIDE SEQUENCE</scope>
    <source>
        <strain evidence="7">PC1</strain>
    </source>
</reference>
<evidence type="ECO:0000256" key="2">
    <source>
        <dbReference type="ARBA" id="ARBA00022692"/>
    </source>
</evidence>
<dbReference type="AlphaFoldDB" id="A0A146K423"/>
<proteinExistence type="predicted"/>
<accession>A0A146K423</accession>
<feature type="non-terminal residue" evidence="7">
    <location>
        <position position="1"/>
    </location>
</feature>
<dbReference type="Pfam" id="PF01490">
    <property type="entry name" value="Aa_trans"/>
    <property type="match status" value="1"/>
</dbReference>
<evidence type="ECO:0000256" key="3">
    <source>
        <dbReference type="ARBA" id="ARBA00022989"/>
    </source>
</evidence>
<evidence type="ECO:0000256" key="1">
    <source>
        <dbReference type="ARBA" id="ARBA00004141"/>
    </source>
</evidence>
<gene>
    <name evidence="7" type="ORF">TPC1_16666</name>
</gene>
<dbReference type="GO" id="GO:0015179">
    <property type="term" value="F:L-amino acid transmembrane transporter activity"/>
    <property type="evidence" value="ECO:0007669"/>
    <property type="project" value="TreeGrafter"/>
</dbReference>
<dbReference type="EMBL" id="GDID01004953">
    <property type="protein sequence ID" value="JAP91653.1"/>
    <property type="molecule type" value="Transcribed_RNA"/>
</dbReference>
<evidence type="ECO:0000256" key="5">
    <source>
        <dbReference type="SAM" id="Phobius"/>
    </source>
</evidence>
<evidence type="ECO:0000313" key="7">
    <source>
        <dbReference type="EMBL" id="JAP91653.1"/>
    </source>
</evidence>
<feature type="transmembrane region" description="Helical" evidence="5">
    <location>
        <begin position="141"/>
        <end position="160"/>
    </location>
</feature>
<evidence type="ECO:0000256" key="4">
    <source>
        <dbReference type="ARBA" id="ARBA00023136"/>
    </source>
</evidence>
<feature type="non-terminal residue" evidence="7">
    <location>
        <position position="181"/>
    </location>
</feature>
<feature type="transmembrane region" description="Helical" evidence="5">
    <location>
        <begin position="54"/>
        <end position="78"/>
    </location>
</feature>
<evidence type="ECO:0000259" key="6">
    <source>
        <dbReference type="Pfam" id="PF01490"/>
    </source>
</evidence>
<keyword evidence="3 5" id="KW-1133">Transmembrane helix</keyword>
<feature type="transmembrane region" description="Helical" evidence="5">
    <location>
        <begin position="29"/>
        <end position="48"/>
    </location>
</feature>
<protein>
    <submittedName>
        <fullName evidence="7">Amino acid transporter family protein</fullName>
    </submittedName>
</protein>
<dbReference type="GO" id="GO:0016020">
    <property type="term" value="C:membrane"/>
    <property type="evidence" value="ECO:0007669"/>
    <property type="project" value="UniProtKB-SubCell"/>
</dbReference>
<dbReference type="InterPro" id="IPR013057">
    <property type="entry name" value="AA_transpt_TM"/>
</dbReference>